<dbReference type="PROSITE" id="PS50005">
    <property type="entry name" value="TPR"/>
    <property type="match status" value="1"/>
</dbReference>
<dbReference type="GO" id="GO:0003677">
    <property type="term" value="F:DNA binding"/>
    <property type="evidence" value="ECO:0007669"/>
    <property type="project" value="UniProtKB-KW"/>
</dbReference>
<dbReference type="Gene3D" id="3.40.50.2300">
    <property type="match status" value="1"/>
</dbReference>
<dbReference type="InterPro" id="IPR019734">
    <property type="entry name" value="TPR_rpt"/>
</dbReference>
<evidence type="ECO:0000259" key="4">
    <source>
        <dbReference type="PROSITE" id="PS50110"/>
    </source>
</evidence>
<feature type="modified residue" description="4-aspartylphosphate" evidence="2">
    <location>
        <position position="58"/>
    </location>
</feature>
<proteinExistence type="predicted"/>
<dbReference type="PANTHER" id="PTHR44591:SF3">
    <property type="entry name" value="RESPONSE REGULATORY DOMAIN-CONTAINING PROTEIN"/>
    <property type="match status" value="1"/>
</dbReference>
<dbReference type="GO" id="GO:0000160">
    <property type="term" value="P:phosphorelay signal transduction system"/>
    <property type="evidence" value="ECO:0007669"/>
    <property type="project" value="InterPro"/>
</dbReference>
<dbReference type="Gene3D" id="1.25.40.10">
    <property type="entry name" value="Tetratricopeptide repeat domain"/>
    <property type="match status" value="2"/>
</dbReference>
<evidence type="ECO:0000313" key="6">
    <source>
        <dbReference type="Proteomes" id="UP000580856"/>
    </source>
</evidence>
<keyword evidence="5" id="KW-0238">DNA-binding</keyword>
<keyword evidence="6" id="KW-1185">Reference proteome</keyword>
<protein>
    <submittedName>
        <fullName evidence="5">DNA-binding response OmpR family regulator</fullName>
    </submittedName>
</protein>
<sequence>MTARKEFFVLALETNPSLRKILATYLNKGGFAGAAVTDSVPDALRLLGEDKRYLVLCDLVVGKHSGIALLQKLRATPRFHALPFVIMSAKKEQAIIVAAARAGASGFLVKPFTEETMLAALDKALIKSATPAQDKQKKGADRDLVEAGFRCLDDFDEEKAIALFTKAVKQNPHNAEALRGLAYAFKARKDIPRFSQFMLAAGKAQVANGEYAEADKVFLEHKRHDATAPNPYSESAKALAEKEDFEKAAHLFERAGVVEPDNAAHFLGGAQALIRLGKPDAAKDKLKAALAISDDLGEARKLWKAVTGESWTKSDENEKAKAKKAEKEEKREAVRFWVPDLLVAPNGYDEHFAIVELSLHSVAFSPQEKTFEVGQSFGLHILKLTEDGVKPELKGLSSTVSRIDEEKVGCTLDQLTTEQEEHLGKILLAAQERQMAHYREEKKEITFDIDMLFI</sequence>
<keyword evidence="1 2" id="KW-0597">Phosphoprotein</keyword>
<keyword evidence="3" id="KW-0802">TPR repeat</keyword>
<feature type="repeat" description="TPR" evidence="3">
    <location>
        <begin position="229"/>
        <end position="262"/>
    </location>
</feature>
<dbReference type="AlphaFoldDB" id="A0A846QDE5"/>
<evidence type="ECO:0000256" key="3">
    <source>
        <dbReference type="PROSITE-ProRule" id="PRU00339"/>
    </source>
</evidence>
<dbReference type="InterPro" id="IPR050595">
    <property type="entry name" value="Bact_response_regulator"/>
</dbReference>
<evidence type="ECO:0000313" key="5">
    <source>
        <dbReference type="EMBL" id="NJB66746.1"/>
    </source>
</evidence>
<dbReference type="RefSeq" id="WP_167939857.1">
    <property type="nucleotide sequence ID" value="NZ_JAATJA010000001.1"/>
</dbReference>
<evidence type="ECO:0000256" key="1">
    <source>
        <dbReference type="ARBA" id="ARBA00022553"/>
    </source>
</evidence>
<dbReference type="Pfam" id="PF13432">
    <property type="entry name" value="TPR_16"/>
    <property type="match status" value="2"/>
</dbReference>
<organism evidence="5 6">
    <name type="scientific">Desulfobaculum xiamenense</name>
    <dbReference type="NCBI Taxonomy" id="995050"/>
    <lineage>
        <taxon>Bacteria</taxon>
        <taxon>Pseudomonadati</taxon>
        <taxon>Thermodesulfobacteriota</taxon>
        <taxon>Desulfovibrionia</taxon>
        <taxon>Desulfovibrionales</taxon>
        <taxon>Desulfovibrionaceae</taxon>
        <taxon>Desulfobaculum</taxon>
    </lineage>
</organism>
<reference evidence="5 6" key="1">
    <citation type="submission" date="2020-03" db="EMBL/GenBank/DDBJ databases">
        <title>Genomic Encyclopedia of Type Strains, Phase IV (KMG-IV): sequencing the most valuable type-strain genomes for metagenomic binning, comparative biology and taxonomic classification.</title>
        <authorList>
            <person name="Goeker M."/>
        </authorList>
    </citation>
    <scope>NUCLEOTIDE SEQUENCE [LARGE SCALE GENOMIC DNA]</scope>
    <source>
        <strain evidence="5 6">DSM 24233</strain>
    </source>
</reference>
<dbReference type="Pfam" id="PF00072">
    <property type="entry name" value="Response_reg"/>
    <property type="match status" value="1"/>
</dbReference>
<dbReference type="InterPro" id="IPR001789">
    <property type="entry name" value="Sig_transdc_resp-reg_receiver"/>
</dbReference>
<dbReference type="PANTHER" id="PTHR44591">
    <property type="entry name" value="STRESS RESPONSE REGULATOR PROTEIN 1"/>
    <property type="match status" value="1"/>
</dbReference>
<evidence type="ECO:0000256" key="2">
    <source>
        <dbReference type="PROSITE-ProRule" id="PRU00169"/>
    </source>
</evidence>
<comment type="caution">
    <text evidence="5">The sequence shown here is derived from an EMBL/GenBank/DDBJ whole genome shotgun (WGS) entry which is preliminary data.</text>
</comment>
<gene>
    <name evidence="5" type="ORF">GGQ74_000386</name>
</gene>
<dbReference type="InterPro" id="IPR011006">
    <property type="entry name" value="CheY-like_superfamily"/>
</dbReference>
<dbReference type="SMART" id="SM00448">
    <property type="entry name" value="REC"/>
    <property type="match status" value="1"/>
</dbReference>
<dbReference type="SUPFAM" id="SSF48452">
    <property type="entry name" value="TPR-like"/>
    <property type="match status" value="1"/>
</dbReference>
<dbReference type="EMBL" id="JAATJA010000001">
    <property type="protein sequence ID" value="NJB66746.1"/>
    <property type="molecule type" value="Genomic_DNA"/>
</dbReference>
<name>A0A846QDE5_9BACT</name>
<dbReference type="InterPro" id="IPR011990">
    <property type="entry name" value="TPR-like_helical_dom_sf"/>
</dbReference>
<accession>A0A846QDE5</accession>
<dbReference type="SUPFAM" id="SSF52172">
    <property type="entry name" value="CheY-like"/>
    <property type="match status" value="1"/>
</dbReference>
<feature type="domain" description="Response regulatory" evidence="4">
    <location>
        <begin position="8"/>
        <end position="125"/>
    </location>
</feature>
<dbReference type="PROSITE" id="PS50110">
    <property type="entry name" value="RESPONSE_REGULATORY"/>
    <property type="match status" value="1"/>
</dbReference>
<dbReference type="Proteomes" id="UP000580856">
    <property type="component" value="Unassembled WGS sequence"/>
</dbReference>